<dbReference type="SUPFAM" id="SSF51905">
    <property type="entry name" value="FAD/NAD(P)-binding domain"/>
    <property type="match status" value="1"/>
</dbReference>
<protein>
    <recommendedName>
        <fullName evidence="3">Pyridine nucleotide-disulfide oxidoreductase</fullName>
    </recommendedName>
</protein>
<dbReference type="InterPro" id="IPR036188">
    <property type="entry name" value="FAD/NAD-bd_sf"/>
</dbReference>
<accession>A0A2V2ZMB3</accession>
<evidence type="ECO:0008006" key="3">
    <source>
        <dbReference type="Google" id="ProtNLM"/>
    </source>
</evidence>
<dbReference type="Proteomes" id="UP000247150">
    <property type="component" value="Unassembled WGS sequence"/>
</dbReference>
<organism evidence="1 2">
    <name type="scientific">Cytobacillus oceanisediminis</name>
    <dbReference type="NCBI Taxonomy" id="665099"/>
    <lineage>
        <taxon>Bacteria</taxon>
        <taxon>Bacillati</taxon>
        <taxon>Bacillota</taxon>
        <taxon>Bacilli</taxon>
        <taxon>Bacillales</taxon>
        <taxon>Bacillaceae</taxon>
        <taxon>Cytobacillus</taxon>
    </lineage>
</organism>
<dbReference type="Gene3D" id="3.50.50.60">
    <property type="entry name" value="FAD/NAD(P)-binding domain"/>
    <property type="match status" value="1"/>
</dbReference>
<reference evidence="1 2" key="1">
    <citation type="submission" date="2018-05" db="EMBL/GenBank/DDBJ databases">
        <title>Freshwater and sediment microbial communities from various areas in North America, analyzing microbe dynamics in response to fracking.</title>
        <authorList>
            <person name="Lamendella R."/>
        </authorList>
    </citation>
    <scope>NUCLEOTIDE SEQUENCE [LARGE SCALE GENOMIC DNA]</scope>
    <source>
        <strain evidence="1 2">15_TX</strain>
    </source>
</reference>
<name>A0A2V2ZMB3_9BACI</name>
<evidence type="ECO:0000313" key="1">
    <source>
        <dbReference type="EMBL" id="PWW20547.1"/>
    </source>
</evidence>
<dbReference type="EMBL" id="QGTW01000015">
    <property type="protein sequence ID" value="PWW20547.1"/>
    <property type="molecule type" value="Genomic_DNA"/>
</dbReference>
<gene>
    <name evidence="1" type="ORF">DFO73_115126</name>
</gene>
<sequence>MSLYQRTVILKTKIRVENHYGVMEITGPELVETGKKQAEKFGAEIIEATVENIEKADEGITVTAGENTYSAKHVIVAAGFQ</sequence>
<evidence type="ECO:0000313" key="2">
    <source>
        <dbReference type="Proteomes" id="UP000247150"/>
    </source>
</evidence>
<comment type="caution">
    <text evidence="1">The sequence shown here is derived from an EMBL/GenBank/DDBJ whole genome shotgun (WGS) entry which is preliminary data.</text>
</comment>
<dbReference type="AlphaFoldDB" id="A0A2V2ZMB3"/>
<proteinExistence type="predicted"/>